<evidence type="ECO:0000313" key="3">
    <source>
        <dbReference type="Proteomes" id="UP000019335"/>
    </source>
</evidence>
<feature type="region of interest" description="Disordered" evidence="1">
    <location>
        <begin position="15"/>
        <end position="51"/>
    </location>
</feature>
<comment type="caution">
    <text evidence="2">The sequence shown here is derived from an EMBL/GenBank/DDBJ whole genome shotgun (WGS) entry which is preliminary data.</text>
</comment>
<feature type="region of interest" description="Disordered" evidence="1">
    <location>
        <begin position="90"/>
        <end position="128"/>
    </location>
</feature>
<dbReference type="EMBL" id="AZIL01000557">
    <property type="protein sequence ID" value="EWM26938.1"/>
    <property type="molecule type" value="Genomic_DNA"/>
</dbReference>
<gene>
    <name evidence="2" type="ORF">Naga_101015g1</name>
</gene>
<sequence length="150" mass="16797">MRNAWRWIGKGLLRGHRRGRTRRKRKKSPNAGAQYGEGNSVSGLVGGGGGRTEQALCRATGRYWTRRRKECAKLGRRQGGKDFMGIEAKSTGVGARGKEKQVSVGGTAKVSTSRESENAQEKGKGMKYSEMARRRRVVARWFVVWTKNKR</sequence>
<name>W7TTW7_9STRA</name>
<evidence type="ECO:0000256" key="1">
    <source>
        <dbReference type="SAM" id="MobiDB-lite"/>
    </source>
</evidence>
<evidence type="ECO:0000313" key="2">
    <source>
        <dbReference type="EMBL" id="EWM26938.1"/>
    </source>
</evidence>
<dbReference type="Proteomes" id="UP000019335">
    <property type="component" value="Chromosome 7"/>
</dbReference>
<keyword evidence="3" id="KW-1185">Reference proteome</keyword>
<reference evidence="2 3" key="1">
    <citation type="journal article" date="2014" name="Mol. Plant">
        <title>Chromosome Scale Genome Assembly and Transcriptome Profiling of Nannochloropsis gaditana in Nitrogen Depletion.</title>
        <authorList>
            <person name="Corteggiani Carpinelli E."/>
            <person name="Telatin A."/>
            <person name="Vitulo N."/>
            <person name="Forcato C."/>
            <person name="D'Angelo M."/>
            <person name="Schiavon R."/>
            <person name="Vezzi A."/>
            <person name="Giacometti G.M."/>
            <person name="Morosinotto T."/>
            <person name="Valle G."/>
        </authorList>
    </citation>
    <scope>NUCLEOTIDE SEQUENCE [LARGE SCALE GENOMIC DNA]</scope>
    <source>
        <strain evidence="2 3">B-31</strain>
    </source>
</reference>
<organism evidence="2 3">
    <name type="scientific">Nannochloropsis gaditana</name>
    <dbReference type="NCBI Taxonomy" id="72520"/>
    <lineage>
        <taxon>Eukaryota</taxon>
        <taxon>Sar</taxon>
        <taxon>Stramenopiles</taxon>
        <taxon>Ochrophyta</taxon>
        <taxon>Eustigmatophyceae</taxon>
        <taxon>Eustigmatales</taxon>
        <taxon>Monodopsidaceae</taxon>
        <taxon>Nannochloropsis</taxon>
    </lineage>
</organism>
<feature type="compositionally biased region" description="Basic and acidic residues" evidence="1">
    <location>
        <begin position="112"/>
        <end position="124"/>
    </location>
</feature>
<protein>
    <submittedName>
        <fullName evidence="2">Uncharacterized protein</fullName>
    </submittedName>
</protein>
<proteinExistence type="predicted"/>
<dbReference type="AlphaFoldDB" id="W7TTW7"/>
<feature type="compositionally biased region" description="Basic residues" evidence="1">
    <location>
        <begin position="15"/>
        <end position="28"/>
    </location>
</feature>
<accession>W7TTW7</accession>